<dbReference type="Gene3D" id="2.130.10.10">
    <property type="entry name" value="YVTN repeat-like/Quinoprotein amine dehydrogenase"/>
    <property type="match status" value="2"/>
</dbReference>
<name>I7M3C6_TETTS</name>
<dbReference type="InParanoid" id="I7M3C6"/>
<dbReference type="GeneID" id="7843237"/>
<dbReference type="KEGG" id="tet:TTHERM_00492490"/>
<keyword evidence="1" id="KW-0963">Cytoplasm</keyword>
<protein>
    <submittedName>
        <fullName evidence="5">WD domain, G-beta repeat protein</fullName>
    </submittedName>
</protein>
<keyword evidence="3" id="KW-0677">Repeat</keyword>
<dbReference type="OrthoDB" id="674604at2759"/>
<feature type="repeat" description="WD" evidence="4">
    <location>
        <begin position="14"/>
        <end position="54"/>
    </location>
</feature>
<dbReference type="SUPFAM" id="SSF50978">
    <property type="entry name" value="WD40 repeat-like"/>
    <property type="match status" value="1"/>
</dbReference>
<feature type="repeat" description="WD" evidence="4">
    <location>
        <begin position="273"/>
        <end position="303"/>
    </location>
</feature>
<keyword evidence="6" id="KW-1185">Reference proteome</keyword>
<evidence type="ECO:0000256" key="1">
    <source>
        <dbReference type="ARBA" id="ARBA00022490"/>
    </source>
</evidence>
<dbReference type="SMART" id="SM00320">
    <property type="entry name" value="WD40"/>
    <property type="match status" value="7"/>
</dbReference>
<dbReference type="GO" id="GO:0010992">
    <property type="term" value="P:ubiquitin recycling"/>
    <property type="evidence" value="ECO:0007669"/>
    <property type="project" value="TreeGrafter"/>
</dbReference>
<dbReference type="GO" id="GO:0005634">
    <property type="term" value="C:nucleus"/>
    <property type="evidence" value="ECO:0007669"/>
    <property type="project" value="TreeGrafter"/>
</dbReference>
<dbReference type="EMBL" id="GG662512">
    <property type="protein sequence ID" value="EAS02896.2"/>
    <property type="molecule type" value="Genomic_DNA"/>
</dbReference>
<evidence type="ECO:0000256" key="3">
    <source>
        <dbReference type="ARBA" id="ARBA00022737"/>
    </source>
</evidence>
<sequence length="316" mass="36669">MSNTPSQCAPIYSIHEHKDVIRSVVKMEQGYFLTCSHDGSIKLWNINNISKTIKNLRINNDFVINALRIGNTKLILSVHPRGVVCIWSLNKGICLKRIQVCEKEIYCAINISDLNLIAFGTSSGKVFLYNIFTSTCNLQIQEENSISSIYYSNYQLFVATRDKEINIYLIEKECSFSEEQQIQLKQSRIQIKLQYICSCMTQIDPKTLIVGTTEGLIYIYRYEKNQFQVIKEFYAHRQTVINLKLLENELYSTGYDGCIIKWDLIVFEKQVRYFGHRYAVYAINIIKDYLITAGADKQILIWNKNESLTNPSQIQK</sequence>
<evidence type="ECO:0000313" key="6">
    <source>
        <dbReference type="Proteomes" id="UP000009168"/>
    </source>
</evidence>
<dbReference type="Pfam" id="PF00400">
    <property type="entry name" value="WD40"/>
    <property type="match status" value="2"/>
</dbReference>
<dbReference type="PANTHER" id="PTHR19849">
    <property type="entry name" value="PHOSPHOLIPASE A-2-ACTIVATING PROTEIN"/>
    <property type="match status" value="1"/>
</dbReference>
<dbReference type="GO" id="GO:0005737">
    <property type="term" value="C:cytoplasm"/>
    <property type="evidence" value="ECO:0007669"/>
    <property type="project" value="TreeGrafter"/>
</dbReference>
<dbReference type="Proteomes" id="UP000009168">
    <property type="component" value="Unassembled WGS sequence"/>
</dbReference>
<organism evidence="5 6">
    <name type="scientific">Tetrahymena thermophila (strain SB210)</name>
    <dbReference type="NCBI Taxonomy" id="312017"/>
    <lineage>
        <taxon>Eukaryota</taxon>
        <taxon>Sar</taxon>
        <taxon>Alveolata</taxon>
        <taxon>Ciliophora</taxon>
        <taxon>Intramacronucleata</taxon>
        <taxon>Oligohymenophorea</taxon>
        <taxon>Hymenostomatida</taxon>
        <taxon>Tetrahymenina</taxon>
        <taxon>Tetrahymenidae</taxon>
        <taxon>Tetrahymena</taxon>
    </lineage>
</organism>
<proteinExistence type="predicted"/>
<dbReference type="InterPro" id="IPR001680">
    <property type="entry name" value="WD40_rpt"/>
</dbReference>
<dbReference type="AlphaFoldDB" id="I7M3C6"/>
<gene>
    <name evidence="5" type="ORF">TTHERM_00492490</name>
</gene>
<evidence type="ECO:0000256" key="2">
    <source>
        <dbReference type="ARBA" id="ARBA00022574"/>
    </source>
</evidence>
<reference evidence="6" key="1">
    <citation type="journal article" date="2006" name="PLoS Biol.">
        <title>Macronuclear genome sequence of the ciliate Tetrahymena thermophila, a model eukaryote.</title>
        <authorList>
            <person name="Eisen J.A."/>
            <person name="Coyne R.S."/>
            <person name="Wu M."/>
            <person name="Wu D."/>
            <person name="Thiagarajan M."/>
            <person name="Wortman J.R."/>
            <person name="Badger J.H."/>
            <person name="Ren Q."/>
            <person name="Amedeo P."/>
            <person name="Jones K.M."/>
            <person name="Tallon L.J."/>
            <person name="Delcher A.L."/>
            <person name="Salzberg S.L."/>
            <person name="Silva J.C."/>
            <person name="Haas B.J."/>
            <person name="Majoros W.H."/>
            <person name="Farzad M."/>
            <person name="Carlton J.M."/>
            <person name="Smith R.K. Jr."/>
            <person name="Garg J."/>
            <person name="Pearlman R.E."/>
            <person name="Karrer K.M."/>
            <person name="Sun L."/>
            <person name="Manning G."/>
            <person name="Elde N.C."/>
            <person name="Turkewitz A.P."/>
            <person name="Asai D.J."/>
            <person name="Wilkes D.E."/>
            <person name="Wang Y."/>
            <person name="Cai H."/>
            <person name="Collins K."/>
            <person name="Stewart B.A."/>
            <person name="Lee S.R."/>
            <person name="Wilamowska K."/>
            <person name="Weinberg Z."/>
            <person name="Ruzzo W.L."/>
            <person name="Wloga D."/>
            <person name="Gaertig J."/>
            <person name="Frankel J."/>
            <person name="Tsao C.-C."/>
            <person name="Gorovsky M.A."/>
            <person name="Keeling P.J."/>
            <person name="Waller R.F."/>
            <person name="Patron N.J."/>
            <person name="Cherry J.M."/>
            <person name="Stover N.A."/>
            <person name="Krieger C.J."/>
            <person name="del Toro C."/>
            <person name="Ryder H.F."/>
            <person name="Williamson S.C."/>
            <person name="Barbeau R.A."/>
            <person name="Hamilton E.P."/>
            <person name="Orias E."/>
        </authorList>
    </citation>
    <scope>NUCLEOTIDE SEQUENCE [LARGE SCALE GENOMIC DNA]</scope>
    <source>
        <strain evidence="6">SB210</strain>
    </source>
</reference>
<keyword evidence="2 4" id="KW-0853">WD repeat</keyword>
<evidence type="ECO:0000313" key="5">
    <source>
        <dbReference type="EMBL" id="EAS02896.2"/>
    </source>
</evidence>
<dbReference type="PANTHER" id="PTHR19849:SF0">
    <property type="entry name" value="PHOSPHOLIPASE A-2-ACTIVATING PROTEIN"/>
    <property type="match status" value="1"/>
</dbReference>
<dbReference type="RefSeq" id="XP_001023141.2">
    <property type="nucleotide sequence ID" value="XM_001023141.2"/>
</dbReference>
<dbReference type="STRING" id="312017.I7M3C6"/>
<dbReference type="GO" id="GO:0043130">
    <property type="term" value="F:ubiquitin binding"/>
    <property type="evidence" value="ECO:0007669"/>
    <property type="project" value="TreeGrafter"/>
</dbReference>
<evidence type="ECO:0000256" key="4">
    <source>
        <dbReference type="PROSITE-ProRule" id="PRU00221"/>
    </source>
</evidence>
<accession>I7M3C6</accession>
<dbReference type="GO" id="GO:0043161">
    <property type="term" value="P:proteasome-mediated ubiquitin-dependent protein catabolic process"/>
    <property type="evidence" value="ECO:0007669"/>
    <property type="project" value="TreeGrafter"/>
</dbReference>
<dbReference type="InterPro" id="IPR036322">
    <property type="entry name" value="WD40_repeat_dom_sf"/>
</dbReference>
<dbReference type="InterPro" id="IPR015943">
    <property type="entry name" value="WD40/YVTN_repeat-like_dom_sf"/>
</dbReference>
<dbReference type="PROSITE" id="PS50082">
    <property type="entry name" value="WD_REPEATS_2"/>
    <property type="match status" value="2"/>
</dbReference>